<evidence type="ECO:0000256" key="1">
    <source>
        <dbReference type="ARBA" id="ARBA00022723"/>
    </source>
</evidence>
<dbReference type="STRING" id="97359.A0A550BSM9"/>
<evidence type="ECO:0000256" key="3">
    <source>
        <dbReference type="ARBA" id="ARBA00022833"/>
    </source>
</evidence>
<name>A0A550BSM9_9AGAR</name>
<feature type="compositionally biased region" description="Acidic residues" evidence="5">
    <location>
        <begin position="216"/>
        <end position="226"/>
    </location>
</feature>
<evidence type="ECO:0000256" key="4">
    <source>
        <dbReference type="SAM" id="Coils"/>
    </source>
</evidence>
<dbReference type="PROSITE" id="PS00518">
    <property type="entry name" value="ZF_RING_1"/>
    <property type="match status" value="1"/>
</dbReference>
<dbReference type="PANTHER" id="PTHR11685">
    <property type="entry name" value="RBR FAMILY RING FINGER AND IBR DOMAIN-CONTAINING"/>
    <property type="match status" value="1"/>
</dbReference>
<feature type="region of interest" description="Disordered" evidence="5">
    <location>
        <begin position="61"/>
        <end position="117"/>
    </location>
</feature>
<keyword evidence="3" id="KW-0862">Zinc</keyword>
<evidence type="ECO:0000256" key="5">
    <source>
        <dbReference type="SAM" id="MobiDB-lite"/>
    </source>
</evidence>
<dbReference type="SUPFAM" id="SSF57850">
    <property type="entry name" value="RING/U-box"/>
    <property type="match status" value="1"/>
</dbReference>
<gene>
    <name evidence="6" type="ORF">BD626DRAFT_525128</name>
</gene>
<feature type="region of interest" description="Disordered" evidence="5">
    <location>
        <begin position="255"/>
        <end position="279"/>
    </location>
</feature>
<evidence type="ECO:0008006" key="8">
    <source>
        <dbReference type="Google" id="ProtNLM"/>
    </source>
</evidence>
<accession>A0A550BSM9</accession>
<keyword evidence="4" id="KW-0175">Coiled coil</keyword>
<proteinExistence type="predicted"/>
<comment type="caution">
    <text evidence="6">The sequence shown here is derived from an EMBL/GenBank/DDBJ whole genome shotgun (WGS) entry which is preliminary data.</text>
</comment>
<keyword evidence="1" id="KW-0479">Metal-binding</keyword>
<organism evidence="6 7">
    <name type="scientific">Schizophyllum amplum</name>
    <dbReference type="NCBI Taxonomy" id="97359"/>
    <lineage>
        <taxon>Eukaryota</taxon>
        <taxon>Fungi</taxon>
        <taxon>Dikarya</taxon>
        <taxon>Basidiomycota</taxon>
        <taxon>Agaricomycotina</taxon>
        <taxon>Agaricomycetes</taxon>
        <taxon>Agaricomycetidae</taxon>
        <taxon>Agaricales</taxon>
        <taxon>Schizophyllaceae</taxon>
        <taxon>Schizophyllum</taxon>
    </lineage>
</organism>
<dbReference type="InterPro" id="IPR017907">
    <property type="entry name" value="Znf_RING_CS"/>
</dbReference>
<dbReference type="GO" id="GO:0008270">
    <property type="term" value="F:zinc ion binding"/>
    <property type="evidence" value="ECO:0007669"/>
    <property type="project" value="UniProtKB-KW"/>
</dbReference>
<dbReference type="Proteomes" id="UP000320762">
    <property type="component" value="Unassembled WGS sequence"/>
</dbReference>
<evidence type="ECO:0000313" key="7">
    <source>
        <dbReference type="Proteomes" id="UP000320762"/>
    </source>
</evidence>
<dbReference type="OrthoDB" id="9977870at2759"/>
<dbReference type="InterPro" id="IPR031127">
    <property type="entry name" value="E3_UB_ligase_RBR"/>
</dbReference>
<keyword evidence="2" id="KW-0863">Zinc-finger</keyword>
<reference evidence="6 7" key="1">
    <citation type="journal article" date="2019" name="New Phytol.">
        <title>Comparative genomics reveals unique wood-decay strategies and fruiting body development in the Schizophyllaceae.</title>
        <authorList>
            <person name="Almasi E."/>
            <person name="Sahu N."/>
            <person name="Krizsan K."/>
            <person name="Balint B."/>
            <person name="Kovacs G.M."/>
            <person name="Kiss B."/>
            <person name="Cseklye J."/>
            <person name="Drula E."/>
            <person name="Henrissat B."/>
            <person name="Nagy I."/>
            <person name="Chovatia M."/>
            <person name="Adam C."/>
            <person name="LaButti K."/>
            <person name="Lipzen A."/>
            <person name="Riley R."/>
            <person name="Grigoriev I.V."/>
            <person name="Nagy L.G."/>
        </authorList>
    </citation>
    <scope>NUCLEOTIDE SEQUENCE [LARGE SCALE GENOMIC DNA]</scope>
    <source>
        <strain evidence="6 7">NL-1724</strain>
    </source>
</reference>
<dbReference type="AlphaFoldDB" id="A0A550BSM9"/>
<feature type="compositionally biased region" description="Polar residues" evidence="5">
    <location>
        <begin position="69"/>
        <end position="80"/>
    </location>
</feature>
<protein>
    <recommendedName>
        <fullName evidence="8">RING-type domain-containing protein</fullName>
    </recommendedName>
</protein>
<evidence type="ECO:0000313" key="6">
    <source>
        <dbReference type="EMBL" id="TRM55539.1"/>
    </source>
</evidence>
<dbReference type="InterPro" id="IPR013083">
    <property type="entry name" value="Znf_RING/FYVE/PHD"/>
</dbReference>
<dbReference type="GO" id="GO:0004842">
    <property type="term" value="F:ubiquitin-protein transferase activity"/>
    <property type="evidence" value="ECO:0007669"/>
    <property type="project" value="InterPro"/>
</dbReference>
<dbReference type="GO" id="GO:0016567">
    <property type="term" value="P:protein ubiquitination"/>
    <property type="evidence" value="ECO:0007669"/>
    <property type="project" value="InterPro"/>
</dbReference>
<dbReference type="EMBL" id="VDMD01000123">
    <property type="protein sequence ID" value="TRM55539.1"/>
    <property type="molecule type" value="Genomic_DNA"/>
</dbReference>
<feature type="compositionally biased region" description="Low complexity" evidence="5">
    <location>
        <begin position="81"/>
        <end position="96"/>
    </location>
</feature>
<feature type="region of interest" description="Disordered" evidence="5">
    <location>
        <begin position="216"/>
        <end position="239"/>
    </location>
</feature>
<feature type="compositionally biased region" description="Polar residues" evidence="5">
    <location>
        <begin position="258"/>
        <end position="269"/>
    </location>
</feature>
<evidence type="ECO:0000256" key="2">
    <source>
        <dbReference type="ARBA" id="ARBA00022771"/>
    </source>
</evidence>
<feature type="coiled-coil region" evidence="4">
    <location>
        <begin position="287"/>
        <end position="317"/>
    </location>
</feature>
<sequence length="524" mass="55838">MSMLLALPSSPTALDQETASLIAQLALEDLDEAADDLGDQQLAFDLQAEVLETMLRDFGITPTRRARTQQEPTTSTANTVAQPAASTSARAAMSGAPTPEPEDDAGSAHGDAPTLVQYGASAGSSGSAPIGLIAEASAVAVISPVLSPFSSSYSSSASSSASASTARNEGTLSSSNLLPEAQPEAPGQRSLRFVFMEGFEDLVPVYQYATTDAPADDASDLEYDESDAGHAAATDNLGSDHSLDLAEEVITPELEFSPPSSHGQQSSLEPDSPLSAEQVARRGKLVVESLIQAMDVAEEAVTRAERTLDLAEQFEREEHPTRNTCEGCYDLTNSTDCVGGPCGHHFCSECLSTLVSSALMDESLFPLRCCEHALSLNAVEQLLPAHLSLNFRRNKRICRCSRRSSVLCNGALLCFPRLGRGDRCWRNAFRSLTCTACGIRTCAARCRQGPRRADCVAQATSLFDTLVKENQWQRCPSCGATGGSYVWLPAYAVQMRSGVLLLVRWCLCRGTCLCTEADQTAAEV</sequence>
<keyword evidence="7" id="KW-1185">Reference proteome</keyword>
<dbReference type="Gene3D" id="3.30.40.10">
    <property type="entry name" value="Zinc/RING finger domain, C3HC4 (zinc finger)"/>
    <property type="match status" value="1"/>
</dbReference>